<dbReference type="GO" id="GO:0000105">
    <property type="term" value="P:L-histidine biosynthetic process"/>
    <property type="evidence" value="ECO:0007669"/>
    <property type="project" value="UniProtKB-UniRule"/>
</dbReference>
<keyword evidence="6 8" id="KW-0963">Cytoplasm</keyword>
<dbReference type="GO" id="GO:0005737">
    <property type="term" value="C:cytoplasm"/>
    <property type="evidence" value="ECO:0007669"/>
    <property type="project" value="UniProtKB-SubCell"/>
</dbReference>
<proteinExistence type="inferred from homology"/>
<feature type="binding site" evidence="9">
    <location>
        <begin position="272"/>
        <end position="273"/>
    </location>
    <ligand>
        <name>L-histidine</name>
        <dbReference type="ChEBI" id="CHEBI:57595"/>
    </ligand>
</feature>
<dbReference type="GO" id="GO:0006427">
    <property type="term" value="P:histidyl-tRNA aminoacylation"/>
    <property type="evidence" value="ECO:0007669"/>
    <property type="project" value="TreeGrafter"/>
</dbReference>
<evidence type="ECO:0000256" key="3">
    <source>
        <dbReference type="ARBA" id="ARBA00005539"/>
    </source>
</evidence>
<dbReference type="NCBIfam" id="TIGR00443">
    <property type="entry name" value="hisZ_biosyn_reg"/>
    <property type="match status" value="1"/>
</dbReference>
<dbReference type="GO" id="GO:0004821">
    <property type="term" value="F:histidine-tRNA ligase activity"/>
    <property type="evidence" value="ECO:0007669"/>
    <property type="project" value="TreeGrafter"/>
</dbReference>
<feature type="domain" description="Aminoacyl-transfer RNA synthetases class-II family profile" evidence="10">
    <location>
        <begin position="1"/>
        <end position="322"/>
    </location>
</feature>
<dbReference type="InterPro" id="IPR004517">
    <property type="entry name" value="HisZ"/>
</dbReference>
<dbReference type="Gene3D" id="3.30.930.10">
    <property type="entry name" value="Bira Bifunctional Protein, Domain 2"/>
    <property type="match status" value="1"/>
</dbReference>
<sequence>MRNREIPKGLRDFLPDEVKIRRKMEKKALDLFRSYGYKEVRTPTFEYLEVIEAGTCRDIREELFLFIDREGRIVSLRQEMTVGIARMAATHLREAVFPQRLCYIANVFRHVQPQKAQYREFWQMGIELLGAPGARADAEVINIAVDTLRTIGLDSFKISLNQIGIFNSLLAESGMTEAEKKLVRHLVEKKDLVELARVLNNSHCDDAIKETIARLPVLHGGIEVLDQLGKVENNRRAAQAVAELLKVYEDLQAYGVADHIVIDMGVLRGLDYYTGIVFEGYSSELGYGLLGGGRYDNLLNQFGFACPATGFAIGMDRLALVLKEPDAEAAHYLVGGTDWKQVVQKAQELRARGYIVEADVQECTREELERKAQQIGNCQVLYLD</sequence>
<evidence type="ECO:0000256" key="2">
    <source>
        <dbReference type="ARBA" id="ARBA00004667"/>
    </source>
</evidence>
<dbReference type="UniPathway" id="UPA00031">
    <property type="reaction ID" value="UER00006"/>
</dbReference>
<evidence type="ECO:0000256" key="9">
    <source>
        <dbReference type="PIRSR" id="PIRSR001549-1"/>
    </source>
</evidence>
<evidence type="ECO:0000313" key="11">
    <source>
        <dbReference type="EMBL" id="MBA2134167.1"/>
    </source>
</evidence>
<evidence type="ECO:0000256" key="5">
    <source>
        <dbReference type="ARBA" id="ARBA00020397"/>
    </source>
</evidence>
<dbReference type="Pfam" id="PF13393">
    <property type="entry name" value="tRNA-synt_His"/>
    <property type="match status" value="1"/>
</dbReference>
<dbReference type="PANTHER" id="PTHR43707">
    <property type="entry name" value="HISTIDYL-TRNA SYNTHETASE"/>
    <property type="match status" value="1"/>
</dbReference>
<gene>
    <name evidence="8 11" type="primary">hisZ</name>
    <name evidence="11" type="ORF">G5B42_11595</name>
</gene>
<protein>
    <recommendedName>
        <fullName evidence="5 8">ATP phosphoribosyltransferase regulatory subunit</fullName>
    </recommendedName>
</protein>
<comment type="subcellular location">
    <subcellularLocation>
        <location evidence="1 8">Cytoplasm</location>
    </subcellularLocation>
</comment>
<name>A0A8J6I4Q5_9FIRM</name>
<dbReference type="InterPro" id="IPR041715">
    <property type="entry name" value="HisRS-like_core"/>
</dbReference>
<dbReference type="RefSeq" id="WP_181340628.1">
    <property type="nucleotide sequence ID" value="NZ_JAAKDE010000077.1"/>
</dbReference>
<dbReference type="InterPro" id="IPR006195">
    <property type="entry name" value="aa-tRNA-synth_II"/>
</dbReference>
<comment type="subunit">
    <text evidence="4 8">Heteromultimer composed of HisG and HisZ subunits.</text>
</comment>
<comment type="similarity">
    <text evidence="3 8">Belongs to the class-II aminoacyl-tRNA synthetase family. HisZ subfamily.</text>
</comment>
<keyword evidence="8" id="KW-0368">Histidine biosynthesis</keyword>
<dbReference type="Proteomes" id="UP000657177">
    <property type="component" value="Unassembled WGS sequence"/>
</dbReference>
<evidence type="ECO:0000259" key="10">
    <source>
        <dbReference type="PROSITE" id="PS50862"/>
    </source>
</evidence>
<comment type="miscellaneous">
    <text evidence="8">This function is generally fulfilled by the C-terminal part of HisG, which is missing in some bacteria such as this one.</text>
</comment>
<keyword evidence="11" id="KW-0808">Transferase</keyword>
<dbReference type="HAMAP" id="MF_00125">
    <property type="entry name" value="HisZ"/>
    <property type="match status" value="1"/>
</dbReference>
<comment type="caution">
    <text evidence="11">The sequence shown here is derived from an EMBL/GenBank/DDBJ whole genome shotgun (WGS) entry which is preliminary data.</text>
</comment>
<dbReference type="InterPro" id="IPR004516">
    <property type="entry name" value="HisRS/HisZ"/>
</dbReference>
<keyword evidence="8" id="KW-0028">Amino-acid biosynthesis</keyword>
<dbReference type="SUPFAM" id="SSF55681">
    <property type="entry name" value="Class II aaRS and biotin synthetases"/>
    <property type="match status" value="1"/>
</dbReference>
<keyword evidence="12" id="KW-1185">Reference proteome</keyword>
<feature type="binding site" evidence="9">
    <location>
        <position position="127"/>
    </location>
    <ligand>
        <name>L-histidine</name>
        <dbReference type="ChEBI" id="CHEBI:57595"/>
    </ligand>
</feature>
<reference evidence="11" key="1">
    <citation type="submission" date="2020-06" db="EMBL/GenBank/DDBJ databases">
        <title>Novel chitinolytic bacterium.</title>
        <authorList>
            <person name="Ungkulpasvich U."/>
            <person name="Kosugi A."/>
            <person name="Uke A."/>
        </authorList>
    </citation>
    <scope>NUCLEOTIDE SEQUENCE</scope>
    <source>
        <strain evidence="11">UUS1-1</strain>
    </source>
</reference>
<dbReference type="PIRSF" id="PIRSF001549">
    <property type="entry name" value="His-tRNA_synth"/>
    <property type="match status" value="1"/>
</dbReference>
<evidence type="ECO:0000256" key="1">
    <source>
        <dbReference type="ARBA" id="ARBA00004496"/>
    </source>
</evidence>
<dbReference type="PROSITE" id="PS50862">
    <property type="entry name" value="AA_TRNA_LIGASE_II"/>
    <property type="match status" value="1"/>
</dbReference>
<organism evidence="11 12">
    <name type="scientific">Capillibacterium thermochitinicola</name>
    <dbReference type="NCBI Taxonomy" id="2699427"/>
    <lineage>
        <taxon>Bacteria</taxon>
        <taxon>Bacillati</taxon>
        <taxon>Bacillota</taxon>
        <taxon>Capillibacterium</taxon>
    </lineage>
</organism>
<dbReference type="AlphaFoldDB" id="A0A8J6I4Q5"/>
<feature type="binding site" evidence="9">
    <location>
        <position position="109"/>
    </location>
    <ligand>
        <name>L-histidine</name>
        <dbReference type="ChEBI" id="CHEBI:57595"/>
    </ligand>
</feature>
<feature type="binding site" evidence="9">
    <location>
        <position position="268"/>
    </location>
    <ligand>
        <name>L-histidine</name>
        <dbReference type="ChEBI" id="CHEBI:57595"/>
    </ligand>
</feature>
<dbReference type="GO" id="GO:0016757">
    <property type="term" value="F:glycosyltransferase activity"/>
    <property type="evidence" value="ECO:0007669"/>
    <property type="project" value="UniProtKB-KW"/>
</dbReference>
<dbReference type="GO" id="GO:0140096">
    <property type="term" value="F:catalytic activity, acting on a protein"/>
    <property type="evidence" value="ECO:0007669"/>
    <property type="project" value="UniProtKB-ARBA"/>
</dbReference>
<evidence type="ECO:0000256" key="6">
    <source>
        <dbReference type="ARBA" id="ARBA00022490"/>
    </source>
</evidence>
<dbReference type="CDD" id="cd00773">
    <property type="entry name" value="HisRS-like_core"/>
    <property type="match status" value="1"/>
</dbReference>
<feature type="binding site" evidence="9">
    <location>
        <begin position="79"/>
        <end position="81"/>
    </location>
    <ligand>
        <name>L-histidine</name>
        <dbReference type="ChEBI" id="CHEBI:57595"/>
    </ligand>
</feature>
<dbReference type="EMBL" id="JAAKDE010000077">
    <property type="protein sequence ID" value="MBA2134167.1"/>
    <property type="molecule type" value="Genomic_DNA"/>
</dbReference>
<keyword evidence="11" id="KW-0328">Glycosyltransferase</keyword>
<evidence type="ECO:0000256" key="4">
    <source>
        <dbReference type="ARBA" id="ARBA00011496"/>
    </source>
</evidence>
<evidence type="ECO:0000313" key="12">
    <source>
        <dbReference type="Proteomes" id="UP000657177"/>
    </source>
</evidence>
<evidence type="ECO:0000256" key="7">
    <source>
        <dbReference type="ARBA" id="ARBA00025246"/>
    </source>
</evidence>
<feature type="binding site" evidence="9">
    <location>
        <position position="123"/>
    </location>
    <ligand>
        <name>L-histidine</name>
        <dbReference type="ChEBI" id="CHEBI:57595"/>
    </ligand>
</feature>
<evidence type="ECO:0000256" key="8">
    <source>
        <dbReference type="HAMAP-Rule" id="MF_00125"/>
    </source>
</evidence>
<comment type="function">
    <text evidence="7 8">Required for the first step of histidine biosynthesis. May allow the feedback regulation of ATP phosphoribosyltransferase activity by histidine.</text>
</comment>
<dbReference type="InterPro" id="IPR045864">
    <property type="entry name" value="aa-tRNA-synth_II/BPL/LPL"/>
</dbReference>
<accession>A0A8J6I4Q5</accession>
<comment type="pathway">
    <text evidence="2 8">Amino-acid biosynthesis; L-histidine biosynthesis; L-histidine from 5-phospho-alpha-D-ribose 1-diphosphate: step 1/9.</text>
</comment>
<dbReference type="PANTHER" id="PTHR43707:SF1">
    <property type="entry name" value="HISTIDINE--TRNA LIGASE, MITOCHONDRIAL-RELATED"/>
    <property type="match status" value="1"/>
</dbReference>